<dbReference type="RefSeq" id="XP_033667540.1">
    <property type="nucleotide sequence ID" value="XM_033812878.1"/>
</dbReference>
<keyword evidence="4" id="KW-0862">Zinc</keyword>
<evidence type="ECO:0000313" key="6">
    <source>
        <dbReference type="EMBL" id="KAF2166651.1"/>
    </source>
</evidence>
<accession>A0A6A6CI04</accession>
<dbReference type="PANTHER" id="PTHR46481:SF10">
    <property type="entry name" value="ZINC FINGER BED DOMAIN-CONTAINING PROTEIN 39"/>
    <property type="match status" value="1"/>
</dbReference>
<evidence type="ECO:0008006" key="8">
    <source>
        <dbReference type="Google" id="ProtNLM"/>
    </source>
</evidence>
<keyword evidence="5" id="KW-0539">Nucleus</keyword>
<dbReference type="InterPro" id="IPR052035">
    <property type="entry name" value="ZnF_BED_domain_contain"/>
</dbReference>
<dbReference type="Proteomes" id="UP000799537">
    <property type="component" value="Unassembled WGS sequence"/>
</dbReference>
<dbReference type="AlphaFoldDB" id="A0A6A6CI04"/>
<evidence type="ECO:0000256" key="1">
    <source>
        <dbReference type="ARBA" id="ARBA00004123"/>
    </source>
</evidence>
<evidence type="ECO:0000256" key="3">
    <source>
        <dbReference type="ARBA" id="ARBA00022771"/>
    </source>
</evidence>
<evidence type="ECO:0000256" key="2">
    <source>
        <dbReference type="ARBA" id="ARBA00022723"/>
    </source>
</evidence>
<organism evidence="6 7">
    <name type="scientific">Zasmidium cellare ATCC 36951</name>
    <dbReference type="NCBI Taxonomy" id="1080233"/>
    <lineage>
        <taxon>Eukaryota</taxon>
        <taxon>Fungi</taxon>
        <taxon>Dikarya</taxon>
        <taxon>Ascomycota</taxon>
        <taxon>Pezizomycotina</taxon>
        <taxon>Dothideomycetes</taxon>
        <taxon>Dothideomycetidae</taxon>
        <taxon>Mycosphaerellales</taxon>
        <taxon>Mycosphaerellaceae</taxon>
        <taxon>Zasmidium</taxon>
    </lineage>
</organism>
<comment type="subcellular location">
    <subcellularLocation>
        <location evidence="1">Nucleus</location>
    </subcellularLocation>
</comment>
<protein>
    <recommendedName>
        <fullName evidence="8">HAT C-terminal dimerisation domain-containing protein</fullName>
    </recommendedName>
</protein>
<keyword evidence="2" id="KW-0479">Metal-binding</keyword>
<proteinExistence type="predicted"/>
<dbReference type="GeneID" id="54566150"/>
<reference evidence="6" key="1">
    <citation type="journal article" date="2020" name="Stud. Mycol.">
        <title>101 Dothideomycetes genomes: a test case for predicting lifestyles and emergence of pathogens.</title>
        <authorList>
            <person name="Haridas S."/>
            <person name="Albert R."/>
            <person name="Binder M."/>
            <person name="Bloem J."/>
            <person name="Labutti K."/>
            <person name="Salamov A."/>
            <person name="Andreopoulos B."/>
            <person name="Baker S."/>
            <person name="Barry K."/>
            <person name="Bills G."/>
            <person name="Bluhm B."/>
            <person name="Cannon C."/>
            <person name="Castanera R."/>
            <person name="Culley D."/>
            <person name="Daum C."/>
            <person name="Ezra D."/>
            <person name="Gonzalez J."/>
            <person name="Henrissat B."/>
            <person name="Kuo A."/>
            <person name="Liang C."/>
            <person name="Lipzen A."/>
            <person name="Lutzoni F."/>
            <person name="Magnuson J."/>
            <person name="Mondo S."/>
            <person name="Nolan M."/>
            <person name="Ohm R."/>
            <person name="Pangilinan J."/>
            <person name="Park H.-J."/>
            <person name="Ramirez L."/>
            <person name="Alfaro M."/>
            <person name="Sun H."/>
            <person name="Tritt A."/>
            <person name="Yoshinaga Y."/>
            <person name="Zwiers L.-H."/>
            <person name="Turgeon B."/>
            <person name="Goodwin S."/>
            <person name="Spatafora J."/>
            <person name="Crous P."/>
            <person name="Grigoriev I."/>
        </authorList>
    </citation>
    <scope>NUCLEOTIDE SEQUENCE</scope>
    <source>
        <strain evidence="6">ATCC 36951</strain>
    </source>
</reference>
<sequence>MPRGRDDCWLEVTRNLEENSGKRHPRVTCKHCMTEWTSNEKARVIEHLQRCNDLPEPLWRTYQPHRLDPTLPSAAELQQQQRARTRGIGSMSAAEQDIATAACAQWINAAKLDPSVTEHPAFRAFVRALRPAFKVPSRHHLTHALVDAPLMFIAYLADPQERHRRPAILDSNEETQSRSLQAFLLKYCDGHAAKASTLLGMLSLLRVKQGPFSNNMVWMAAEQMTAIQWWQNFWIQEQPDLAELCIIALAIAPAGESIERNWSPHSFVHILKRNQLGADVVNRIVCTFWNLRIKHGWVDDSVAGAPEVNDADAEFVPDMDGLMGMQG</sequence>
<gene>
    <name evidence="6" type="ORF">M409DRAFT_54977</name>
</gene>
<dbReference type="PANTHER" id="PTHR46481">
    <property type="entry name" value="ZINC FINGER BED DOMAIN-CONTAINING PROTEIN 4"/>
    <property type="match status" value="1"/>
</dbReference>
<dbReference type="EMBL" id="ML993596">
    <property type="protein sequence ID" value="KAF2166651.1"/>
    <property type="molecule type" value="Genomic_DNA"/>
</dbReference>
<dbReference type="OrthoDB" id="2017576at2759"/>
<name>A0A6A6CI04_ZASCE</name>
<evidence type="ECO:0000256" key="5">
    <source>
        <dbReference type="ARBA" id="ARBA00023242"/>
    </source>
</evidence>
<keyword evidence="3" id="KW-0863">Zinc-finger</keyword>
<keyword evidence="7" id="KW-1185">Reference proteome</keyword>
<evidence type="ECO:0000313" key="7">
    <source>
        <dbReference type="Proteomes" id="UP000799537"/>
    </source>
</evidence>
<dbReference type="InterPro" id="IPR012337">
    <property type="entry name" value="RNaseH-like_sf"/>
</dbReference>
<evidence type="ECO:0000256" key="4">
    <source>
        <dbReference type="ARBA" id="ARBA00022833"/>
    </source>
</evidence>
<dbReference type="GO" id="GO:0005634">
    <property type="term" value="C:nucleus"/>
    <property type="evidence" value="ECO:0007669"/>
    <property type="project" value="UniProtKB-SubCell"/>
</dbReference>
<dbReference type="GO" id="GO:0008270">
    <property type="term" value="F:zinc ion binding"/>
    <property type="evidence" value="ECO:0007669"/>
    <property type="project" value="UniProtKB-KW"/>
</dbReference>
<dbReference type="SUPFAM" id="SSF53098">
    <property type="entry name" value="Ribonuclease H-like"/>
    <property type="match status" value="1"/>
</dbReference>